<dbReference type="PANTHER" id="PTHR43357">
    <property type="entry name" value="INNER MEMBRANE ABC TRANSPORTER PERMEASE PROTEIN YDCV"/>
    <property type="match status" value="1"/>
</dbReference>
<feature type="domain" description="ABC transmembrane type-1" evidence="9">
    <location>
        <begin position="39"/>
        <end position="246"/>
    </location>
</feature>
<dbReference type="OrthoDB" id="27542at2"/>
<keyword evidence="3" id="KW-1003">Cell membrane</keyword>
<keyword evidence="4" id="KW-0997">Cell inner membrane</keyword>
<feature type="transmembrane region" description="Helical" evidence="8">
    <location>
        <begin position="225"/>
        <end position="245"/>
    </location>
</feature>
<evidence type="ECO:0000256" key="3">
    <source>
        <dbReference type="ARBA" id="ARBA00022475"/>
    </source>
</evidence>
<keyword evidence="2 8" id="KW-0813">Transport</keyword>
<feature type="transmembrane region" description="Helical" evidence="8">
    <location>
        <begin position="450"/>
        <end position="477"/>
    </location>
</feature>
<evidence type="ECO:0000313" key="11">
    <source>
        <dbReference type="Proteomes" id="UP000241764"/>
    </source>
</evidence>
<feature type="transmembrane region" description="Helical" evidence="8">
    <location>
        <begin position="43"/>
        <end position="65"/>
    </location>
</feature>
<proteinExistence type="inferred from homology"/>
<dbReference type="CDD" id="cd06261">
    <property type="entry name" value="TM_PBP2"/>
    <property type="match status" value="2"/>
</dbReference>
<dbReference type="InterPro" id="IPR035906">
    <property type="entry name" value="MetI-like_sf"/>
</dbReference>
<keyword evidence="7 8" id="KW-0472">Membrane</keyword>
<evidence type="ECO:0000313" key="10">
    <source>
        <dbReference type="EMBL" id="PSH62246.1"/>
    </source>
</evidence>
<evidence type="ECO:0000256" key="1">
    <source>
        <dbReference type="ARBA" id="ARBA00004429"/>
    </source>
</evidence>
<comment type="caution">
    <text evidence="10">The sequence shown here is derived from an EMBL/GenBank/DDBJ whole genome shotgun (WGS) entry which is preliminary data.</text>
</comment>
<comment type="subcellular location">
    <subcellularLocation>
        <location evidence="1">Cell inner membrane</location>
        <topology evidence="1">Multi-pass membrane protein</topology>
    </subcellularLocation>
    <subcellularLocation>
        <location evidence="8">Cell membrane</location>
        <topology evidence="8">Multi-pass membrane protein</topology>
    </subcellularLocation>
</comment>
<feature type="transmembrane region" description="Helical" evidence="8">
    <location>
        <begin position="394"/>
        <end position="414"/>
    </location>
</feature>
<organism evidence="10 11">
    <name type="scientific">Phyllobacterium sophorae</name>
    <dbReference type="NCBI Taxonomy" id="1520277"/>
    <lineage>
        <taxon>Bacteria</taxon>
        <taxon>Pseudomonadati</taxon>
        <taxon>Pseudomonadota</taxon>
        <taxon>Alphaproteobacteria</taxon>
        <taxon>Hyphomicrobiales</taxon>
        <taxon>Phyllobacteriaceae</taxon>
        <taxon>Phyllobacterium</taxon>
    </lineage>
</organism>
<accession>A0A2P7B712</accession>
<name>A0A2P7B712_9HYPH</name>
<feature type="transmembrane region" description="Helical" evidence="8">
    <location>
        <begin position="275"/>
        <end position="308"/>
    </location>
</feature>
<dbReference type="Proteomes" id="UP000241764">
    <property type="component" value="Unassembled WGS sequence"/>
</dbReference>
<feature type="transmembrane region" description="Helical" evidence="8">
    <location>
        <begin position="120"/>
        <end position="146"/>
    </location>
</feature>
<dbReference type="SUPFAM" id="SSF161098">
    <property type="entry name" value="MetI-like"/>
    <property type="match status" value="2"/>
</dbReference>
<feature type="transmembrane region" description="Helical" evidence="8">
    <location>
        <begin position="497"/>
        <end position="518"/>
    </location>
</feature>
<reference evidence="11" key="1">
    <citation type="submission" date="2017-11" db="EMBL/GenBank/DDBJ databases">
        <authorList>
            <person name="Kuznetsova I."/>
            <person name="Sazanova A."/>
            <person name="Chirak E."/>
            <person name="Safronova V."/>
            <person name="Willems A."/>
        </authorList>
    </citation>
    <scope>NUCLEOTIDE SEQUENCE [LARGE SCALE GENOMIC DNA]</scope>
    <source>
        <strain evidence="11">CCBAU 03422</strain>
    </source>
</reference>
<dbReference type="Gene3D" id="1.10.3720.10">
    <property type="entry name" value="MetI-like"/>
    <property type="match status" value="2"/>
</dbReference>
<protein>
    <submittedName>
        <fullName evidence="10">Iron ABC transporter permease</fullName>
    </submittedName>
</protein>
<gene>
    <name evidence="10" type="ORF">CU103_20035</name>
</gene>
<evidence type="ECO:0000256" key="7">
    <source>
        <dbReference type="ARBA" id="ARBA00023136"/>
    </source>
</evidence>
<feature type="transmembrane region" description="Helical" evidence="8">
    <location>
        <begin position="366"/>
        <end position="388"/>
    </location>
</feature>
<feature type="transmembrane region" description="Helical" evidence="8">
    <location>
        <begin position="167"/>
        <end position="195"/>
    </location>
</feature>
<dbReference type="GO" id="GO:0055085">
    <property type="term" value="P:transmembrane transport"/>
    <property type="evidence" value="ECO:0007669"/>
    <property type="project" value="InterPro"/>
</dbReference>
<dbReference type="PROSITE" id="PS50928">
    <property type="entry name" value="ABC_TM1"/>
    <property type="match status" value="2"/>
</dbReference>
<evidence type="ECO:0000256" key="2">
    <source>
        <dbReference type="ARBA" id="ARBA00022448"/>
    </source>
</evidence>
<dbReference type="GO" id="GO:0005886">
    <property type="term" value="C:plasma membrane"/>
    <property type="evidence" value="ECO:0007669"/>
    <property type="project" value="UniProtKB-SubCell"/>
</dbReference>
<dbReference type="Pfam" id="PF00528">
    <property type="entry name" value="BPD_transp_1"/>
    <property type="match status" value="2"/>
</dbReference>
<comment type="similarity">
    <text evidence="8">Belongs to the binding-protein-dependent transport system permease family.</text>
</comment>
<evidence type="ECO:0000259" key="9">
    <source>
        <dbReference type="PROSITE" id="PS50928"/>
    </source>
</evidence>
<dbReference type="InterPro" id="IPR000515">
    <property type="entry name" value="MetI-like"/>
</dbReference>
<keyword evidence="5 8" id="KW-0812">Transmembrane</keyword>
<dbReference type="AlphaFoldDB" id="A0A2P7B712"/>
<evidence type="ECO:0000256" key="6">
    <source>
        <dbReference type="ARBA" id="ARBA00022989"/>
    </source>
</evidence>
<feature type="domain" description="ABC transmembrane type-1" evidence="9">
    <location>
        <begin position="328"/>
        <end position="518"/>
    </location>
</feature>
<keyword evidence="11" id="KW-1185">Reference proteome</keyword>
<keyword evidence="6 8" id="KW-1133">Transmembrane helix</keyword>
<feature type="transmembrane region" description="Helical" evidence="8">
    <location>
        <begin position="328"/>
        <end position="354"/>
    </location>
</feature>
<evidence type="ECO:0000256" key="4">
    <source>
        <dbReference type="ARBA" id="ARBA00022519"/>
    </source>
</evidence>
<dbReference type="PANTHER" id="PTHR43357:SF4">
    <property type="entry name" value="INNER MEMBRANE ABC TRANSPORTER PERMEASE PROTEIN YDCV"/>
    <property type="match status" value="1"/>
</dbReference>
<evidence type="ECO:0000256" key="8">
    <source>
        <dbReference type="RuleBase" id="RU363032"/>
    </source>
</evidence>
<feature type="transmembrane region" description="Helical" evidence="8">
    <location>
        <begin position="77"/>
        <end position="100"/>
    </location>
</feature>
<evidence type="ECO:0000256" key="5">
    <source>
        <dbReference type="ARBA" id="ARBA00022692"/>
    </source>
</evidence>
<sequence>MPIASLVIRGFVDTEDSRVVLTLNAVSAVLAEPSYWAAMWNTVVISIGAMLLATVIGVILAWCLVRTNVPWARLLEQLATLPIFIPPFIGAFAWVLIGAPRVGLLNLTFRGLGAGELVDIYTYLGIIWTTAIYIAPYVMMIVAAALRNMDPSLEEAAQISGLNRVRTMLLITLPVVAPSILSGAVLSFVICIGLFGTPVLLGMTKEIYMVTTRIYTELQHFPPNFGIVAVLAIYLMVLSVIANFLQGWALKGRSFVTVTGKGFRPRIITLASSRYLVAAVIWLYLVLTVIGPVIIITAAAFSTFTWSGTFTWANVTFLWTSEDVRSTLWNSVVITIIAATATTVLGFVVSWITVRTRMAGREILQFVVLLPMSIPSLAFALGVSFFWLWMPWSVYGTIWIIIIGLIGRYVSYAVRAVTSSLMQIHPELEESARVSGFGWLSTVGRITLPLVLPAIISSWVMVYSIYISELSMVLPLYTANTRTLSILSFDTWAVGEFSQVASLSLLQLVLGAGVMWLVTTFTRQRHAAAV</sequence>
<dbReference type="EMBL" id="PGGM01000010">
    <property type="protein sequence ID" value="PSH62246.1"/>
    <property type="molecule type" value="Genomic_DNA"/>
</dbReference>